<feature type="domain" description="ImpA N-terminal" evidence="2">
    <location>
        <begin position="12"/>
        <end position="133"/>
    </location>
</feature>
<dbReference type="Proteomes" id="UP000285190">
    <property type="component" value="Unassembled WGS sequence"/>
</dbReference>
<comment type="caution">
    <text evidence="3">The sequence shown here is derived from an EMBL/GenBank/DDBJ whole genome shotgun (WGS) entry which is preliminary data.</text>
</comment>
<sequence length="359" mass="39628">MKMEKIPDGILMPLSPEQPCGEDMSFSPEFDRIQEARREDDPTVDYGEWQTTLKQADWPMVVECCAELLKKRSKDLRLSAWLAEGMIKTSGLSGLALGMEIMSQLLATFGNDMHPQAEAGDQERRIGNLSWFVTRMAALVRQTPITDAKPGSFSLNDYESARLLQTQLQRDPEAISDIESRITLEKFSSAVQKTGKTRYVQWNADVERCIAALKQLTQSSDALFGMEGPSFTSLSESLDAVRFRLQTIGKEVGILAPVTVLERGASGGETDAGPVFPVQNAISGGVRNRAQALALLREVAIFFRNTEPHSPVAYLADKAAHWGSMPLHSWLRSVVKDQGTLSNIEEMLGLDMDTSGEKS</sequence>
<dbReference type="PANTHER" id="PTHR37951">
    <property type="entry name" value="CYTOPLASMIC PROTEIN-RELATED"/>
    <property type="match status" value="1"/>
</dbReference>
<dbReference type="InterPro" id="IPR017740">
    <property type="entry name" value="TssA-like"/>
</dbReference>
<gene>
    <name evidence="3" type="primary">tssA</name>
    <name evidence="3" type="ORF">D3870_09060</name>
</gene>
<name>A0A418X131_9BURK</name>
<accession>A0A418X131</accession>
<feature type="region of interest" description="Disordered" evidence="1">
    <location>
        <begin position="1"/>
        <end position="22"/>
    </location>
</feature>
<evidence type="ECO:0000259" key="2">
    <source>
        <dbReference type="Pfam" id="PF06812"/>
    </source>
</evidence>
<dbReference type="RefSeq" id="WP_119738433.1">
    <property type="nucleotide sequence ID" value="NZ_QYUN01000002.1"/>
</dbReference>
<dbReference type="NCBIfam" id="TIGR03363">
    <property type="entry name" value="VI_chp_8"/>
    <property type="match status" value="1"/>
</dbReference>
<dbReference type="AlphaFoldDB" id="A0A418X131"/>
<keyword evidence="4" id="KW-1185">Reference proteome</keyword>
<dbReference type="InterPro" id="IPR010657">
    <property type="entry name" value="ImpA_N"/>
</dbReference>
<reference evidence="3 4" key="1">
    <citation type="submission" date="2018-09" db="EMBL/GenBank/DDBJ databases">
        <authorList>
            <person name="Zhu H."/>
        </authorList>
    </citation>
    <scope>NUCLEOTIDE SEQUENCE [LARGE SCALE GENOMIC DNA]</scope>
    <source>
        <strain evidence="3 4">K2R10-39</strain>
    </source>
</reference>
<protein>
    <submittedName>
        <fullName evidence="3">Type VI secretion system protein TssA</fullName>
    </submittedName>
</protein>
<evidence type="ECO:0000313" key="3">
    <source>
        <dbReference type="EMBL" id="RJG06133.1"/>
    </source>
</evidence>
<dbReference type="PANTHER" id="PTHR37951:SF1">
    <property type="entry name" value="TYPE VI SECRETION SYSTEM COMPONENT TSSA1"/>
    <property type="match status" value="1"/>
</dbReference>
<dbReference type="OrthoDB" id="9771118at2"/>
<dbReference type="Pfam" id="PF06812">
    <property type="entry name" value="ImpA_N"/>
    <property type="match status" value="1"/>
</dbReference>
<dbReference type="EMBL" id="QYUN01000002">
    <property type="protein sequence ID" value="RJG06133.1"/>
    <property type="molecule type" value="Genomic_DNA"/>
</dbReference>
<proteinExistence type="predicted"/>
<evidence type="ECO:0000313" key="4">
    <source>
        <dbReference type="Proteomes" id="UP000285190"/>
    </source>
</evidence>
<organism evidence="3 4">
    <name type="scientific">Noviherbaspirillum cavernae</name>
    <dbReference type="NCBI Taxonomy" id="2320862"/>
    <lineage>
        <taxon>Bacteria</taxon>
        <taxon>Pseudomonadati</taxon>
        <taxon>Pseudomonadota</taxon>
        <taxon>Betaproteobacteria</taxon>
        <taxon>Burkholderiales</taxon>
        <taxon>Oxalobacteraceae</taxon>
        <taxon>Noviherbaspirillum</taxon>
    </lineage>
</organism>
<evidence type="ECO:0000256" key="1">
    <source>
        <dbReference type="SAM" id="MobiDB-lite"/>
    </source>
</evidence>